<feature type="region of interest" description="Disordered" evidence="1">
    <location>
        <begin position="1"/>
        <end position="29"/>
    </location>
</feature>
<sequence length="348" mass="39696">MDTSTSQPPSKRPRTDSSDSTAHSPLVTRSTPWFEDGNIILETEQTQFKVFRGILAANSAIFCDMFAAAEPDSQGLVEGCPVVHLGDKPDDLRYVLEALHNLRKWVEDISDEEKLMPVPVLGAFLRLGRKYEIDHLRKQALKRLAVDFPTDLDTCTRIMSKIRTLSLRPESWPTSIDIKLKEGDLLTLINILRDNDLGVFLPFVFSVVVFCDIRLELSVLQRSPHNGEPILSLDDIDLVVRASRKIAHLPSTGAMSWTEHSPRYATCESNRCDEARGKIAFRWYKHSIPVLPLFKEWSVQWDQGGLFCDPCKVQGRIMYREGQEKIWEMLPDLYGLPGWEELRLQQST</sequence>
<organism evidence="3 4">
    <name type="scientific">Athelia psychrophila</name>
    <dbReference type="NCBI Taxonomy" id="1759441"/>
    <lineage>
        <taxon>Eukaryota</taxon>
        <taxon>Fungi</taxon>
        <taxon>Dikarya</taxon>
        <taxon>Basidiomycota</taxon>
        <taxon>Agaricomycotina</taxon>
        <taxon>Agaricomycetes</taxon>
        <taxon>Agaricomycetidae</taxon>
        <taxon>Atheliales</taxon>
        <taxon>Atheliaceae</taxon>
        <taxon>Athelia</taxon>
    </lineage>
</organism>
<protein>
    <recommendedName>
        <fullName evidence="2">BTB domain-containing protein</fullName>
    </recommendedName>
</protein>
<proteinExistence type="predicted"/>
<dbReference type="InterPro" id="IPR011333">
    <property type="entry name" value="SKP1/BTB/POZ_sf"/>
</dbReference>
<evidence type="ECO:0000256" key="1">
    <source>
        <dbReference type="SAM" id="MobiDB-lite"/>
    </source>
</evidence>
<dbReference type="InterPro" id="IPR000210">
    <property type="entry name" value="BTB/POZ_dom"/>
</dbReference>
<dbReference type="EMBL" id="KV417587">
    <property type="protein sequence ID" value="KZP16978.1"/>
    <property type="molecule type" value="Genomic_DNA"/>
</dbReference>
<name>A0A166FMS2_9AGAM</name>
<evidence type="ECO:0000259" key="2">
    <source>
        <dbReference type="PROSITE" id="PS50097"/>
    </source>
</evidence>
<keyword evidence="4" id="KW-1185">Reference proteome</keyword>
<accession>A0A166FMS2</accession>
<dbReference type="PROSITE" id="PS50097">
    <property type="entry name" value="BTB"/>
    <property type="match status" value="1"/>
</dbReference>
<gene>
    <name evidence="3" type="ORF">FIBSPDRAFT_1047099</name>
</gene>
<feature type="domain" description="BTB" evidence="2">
    <location>
        <begin position="37"/>
        <end position="108"/>
    </location>
</feature>
<dbReference type="AlphaFoldDB" id="A0A166FMS2"/>
<dbReference type="Gene3D" id="3.30.710.10">
    <property type="entry name" value="Potassium Channel Kv1.1, Chain A"/>
    <property type="match status" value="1"/>
</dbReference>
<evidence type="ECO:0000313" key="3">
    <source>
        <dbReference type="EMBL" id="KZP16978.1"/>
    </source>
</evidence>
<dbReference type="OrthoDB" id="3027208at2759"/>
<reference evidence="3 4" key="1">
    <citation type="journal article" date="2016" name="Mol. Biol. Evol.">
        <title>Comparative Genomics of Early-Diverging Mushroom-Forming Fungi Provides Insights into the Origins of Lignocellulose Decay Capabilities.</title>
        <authorList>
            <person name="Nagy L.G."/>
            <person name="Riley R."/>
            <person name="Tritt A."/>
            <person name="Adam C."/>
            <person name="Daum C."/>
            <person name="Floudas D."/>
            <person name="Sun H."/>
            <person name="Yadav J.S."/>
            <person name="Pangilinan J."/>
            <person name="Larsson K.H."/>
            <person name="Matsuura K."/>
            <person name="Barry K."/>
            <person name="Labutti K."/>
            <person name="Kuo R."/>
            <person name="Ohm R.A."/>
            <person name="Bhattacharya S.S."/>
            <person name="Shirouzu T."/>
            <person name="Yoshinaga Y."/>
            <person name="Martin F.M."/>
            <person name="Grigoriev I.V."/>
            <person name="Hibbett D.S."/>
        </authorList>
    </citation>
    <scope>NUCLEOTIDE SEQUENCE [LARGE SCALE GENOMIC DNA]</scope>
    <source>
        <strain evidence="3 4">CBS 109695</strain>
    </source>
</reference>
<evidence type="ECO:0000313" key="4">
    <source>
        <dbReference type="Proteomes" id="UP000076532"/>
    </source>
</evidence>
<dbReference type="Proteomes" id="UP000076532">
    <property type="component" value="Unassembled WGS sequence"/>
</dbReference>
<feature type="compositionally biased region" description="Polar residues" evidence="1">
    <location>
        <begin position="18"/>
        <end position="29"/>
    </location>
</feature>